<dbReference type="Proteomes" id="UP000007963">
    <property type="component" value="Unassembled WGS sequence"/>
</dbReference>
<feature type="transmembrane region" description="Helical" evidence="2">
    <location>
        <begin position="199"/>
        <end position="222"/>
    </location>
</feature>
<dbReference type="OMA" id="SFEMEGI"/>
<gene>
    <name evidence="3" type="ORF">ATEG_09909</name>
</gene>
<evidence type="ECO:0000313" key="3">
    <source>
        <dbReference type="EMBL" id="EAU30100.1"/>
    </source>
</evidence>
<keyword evidence="2" id="KW-0472">Membrane</keyword>
<sequence length="302" mass="32801">MTTCTVSHIRLATMSLKCVKEVLFGLFPYDGLVGLDTLSDSDSQYYNDHHPNDSGEYQAVACIPCLFIVADQVNITWEIAAPVISLYESCGSNSRTLEATRRDYVESGCNFILQPFTAAHEPYGNNITSVVFGVSRRYTSDPSPISYNFANHPSLPSSFKTAASTPTLATITTSESPKSTTTGPSNSGANHGLSTASKIGIGLGIPLGALSVIIAVGSFILYRRRKQQEKTLGENSATVQSGDGLAPLPAFDYRDKNRMRLSQTESMETMPSQLSSDCHYQRGNETDRPLSELMSVERVELS</sequence>
<dbReference type="HOGENOM" id="CLU_080198_0_0_1"/>
<accession>Q0C8S5</accession>
<feature type="compositionally biased region" description="Polar residues" evidence="1">
    <location>
        <begin position="260"/>
        <end position="278"/>
    </location>
</feature>
<evidence type="ECO:0008006" key="5">
    <source>
        <dbReference type="Google" id="ProtNLM"/>
    </source>
</evidence>
<evidence type="ECO:0000256" key="2">
    <source>
        <dbReference type="SAM" id="Phobius"/>
    </source>
</evidence>
<evidence type="ECO:0000256" key="1">
    <source>
        <dbReference type="SAM" id="MobiDB-lite"/>
    </source>
</evidence>
<dbReference type="STRING" id="341663.Q0C8S5"/>
<dbReference type="eggNOG" id="ENOG502T2RY">
    <property type="taxonomic scope" value="Eukaryota"/>
</dbReference>
<keyword evidence="2" id="KW-1133">Transmembrane helix</keyword>
<evidence type="ECO:0000313" key="4">
    <source>
        <dbReference type="Proteomes" id="UP000007963"/>
    </source>
</evidence>
<dbReference type="RefSeq" id="XP_001218531.1">
    <property type="nucleotide sequence ID" value="XM_001218530.1"/>
</dbReference>
<feature type="compositionally biased region" description="Basic and acidic residues" evidence="1">
    <location>
        <begin position="279"/>
        <end position="288"/>
    </location>
</feature>
<proteinExistence type="predicted"/>
<dbReference type="VEuPathDB" id="FungiDB:ATEG_09909"/>
<reference evidence="4" key="1">
    <citation type="submission" date="2005-09" db="EMBL/GenBank/DDBJ databases">
        <title>Annotation of the Aspergillus terreus NIH2624 genome.</title>
        <authorList>
            <person name="Birren B.W."/>
            <person name="Lander E.S."/>
            <person name="Galagan J.E."/>
            <person name="Nusbaum C."/>
            <person name="Devon K."/>
            <person name="Henn M."/>
            <person name="Ma L.-J."/>
            <person name="Jaffe D.B."/>
            <person name="Butler J."/>
            <person name="Alvarez P."/>
            <person name="Gnerre S."/>
            <person name="Grabherr M."/>
            <person name="Kleber M."/>
            <person name="Mauceli E.W."/>
            <person name="Brockman W."/>
            <person name="Rounsley S."/>
            <person name="Young S.K."/>
            <person name="LaButti K."/>
            <person name="Pushparaj V."/>
            <person name="DeCaprio D."/>
            <person name="Crawford M."/>
            <person name="Koehrsen M."/>
            <person name="Engels R."/>
            <person name="Montgomery P."/>
            <person name="Pearson M."/>
            <person name="Howarth C."/>
            <person name="Larson L."/>
            <person name="Luoma S."/>
            <person name="White J."/>
            <person name="Alvarado L."/>
            <person name="Kodira C.D."/>
            <person name="Zeng Q."/>
            <person name="Oleary S."/>
            <person name="Yandava C."/>
            <person name="Denning D.W."/>
            <person name="Nierman W.C."/>
            <person name="Milne T."/>
            <person name="Madden K."/>
        </authorList>
    </citation>
    <scope>NUCLEOTIDE SEQUENCE [LARGE SCALE GENOMIC DNA]</scope>
    <source>
        <strain evidence="4">NIH 2624 / FGSC A1156</strain>
    </source>
</reference>
<dbReference type="EMBL" id="CH476608">
    <property type="protein sequence ID" value="EAU30100.1"/>
    <property type="molecule type" value="Genomic_DNA"/>
</dbReference>
<organism evidence="3 4">
    <name type="scientific">Aspergillus terreus (strain NIH 2624 / FGSC A1156)</name>
    <dbReference type="NCBI Taxonomy" id="341663"/>
    <lineage>
        <taxon>Eukaryota</taxon>
        <taxon>Fungi</taxon>
        <taxon>Dikarya</taxon>
        <taxon>Ascomycota</taxon>
        <taxon>Pezizomycotina</taxon>
        <taxon>Eurotiomycetes</taxon>
        <taxon>Eurotiomycetidae</taxon>
        <taxon>Eurotiales</taxon>
        <taxon>Aspergillaceae</taxon>
        <taxon>Aspergillus</taxon>
        <taxon>Aspergillus subgen. Circumdati</taxon>
    </lineage>
</organism>
<protein>
    <recommendedName>
        <fullName evidence="5">Mid2 domain-containing protein</fullName>
    </recommendedName>
</protein>
<feature type="region of interest" description="Disordered" evidence="1">
    <location>
        <begin position="169"/>
        <end position="191"/>
    </location>
</feature>
<dbReference type="GeneID" id="4354430"/>
<feature type="region of interest" description="Disordered" evidence="1">
    <location>
        <begin position="230"/>
        <end position="288"/>
    </location>
</feature>
<dbReference type="AlphaFoldDB" id="Q0C8S5"/>
<keyword evidence="2" id="KW-0812">Transmembrane</keyword>
<name>Q0C8S5_ASPTN</name>
<dbReference type="OrthoDB" id="5511210at2759"/>